<sequence length="332" mass="36712">MKNRVLTGDRVTGKLHLGHYAGSLKNRVALQEEHECFVMLADVQALTTHFERSELISCSLKEMALDYLAAGIDPNKTSIFIQSMVPEIAELTMFFSMLVTVNTLRHNPTVKAESKGAGLDELYYGFLGYPVSQAADIAFCKATLIPVGEDQLPHLELARKVVRRFNELYKPVLVEPQALISEVPRLVGTDGEAKMSKSLGNAIELDCSAEELALKLRKAKTDPARIHKNDPGHPDICPIYAYHGAFRPEGAVEIRENCEAGTIGCSACKEKLRLALEGLLAPMRERRVDYAARPRDIDDILQAGTAEVRRIAAVTMGEVREAMGLDYFGRSR</sequence>
<dbReference type="Proteomes" id="UP001631969">
    <property type="component" value="Unassembled WGS sequence"/>
</dbReference>
<proteinExistence type="predicted"/>
<comment type="caution">
    <text evidence="1">The sequence shown here is derived from an EMBL/GenBank/DDBJ whole genome shotgun (WGS) entry which is preliminary data.</text>
</comment>
<organism evidence="1 2">
    <name type="scientific">Paenibacillus mesotrionivorans</name>
    <dbReference type="NCBI Taxonomy" id="3160968"/>
    <lineage>
        <taxon>Bacteria</taxon>
        <taxon>Bacillati</taxon>
        <taxon>Bacillota</taxon>
        <taxon>Bacilli</taxon>
        <taxon>Bacillales</taxon>
        <taxon>Paenibacillaceae</taxon>
        <taxon>Paenibacillus</taxon>
    </lineage>
</organism>
<keyword evidence="2" id="KW-1185">Reference proteome</keyword>
<reference evidence="1" key="1">
    <citation type="submission" date="2024-12" db="EMBL/GenBank/DDBJ databases">
        <authorList>
            <person name="Wu N."/>
        </authorList>
    </citation>
    <scope>NUCLEOTIDE SEQUENCE</scope>
    <source>
        <strain evidence="1">P15</strain>
    </source>
</reference>
<protein>
    <submittedName>
        <fullName evidence="1">Tryptophan--tRNA ligase</fullName>
        <ecNumber evidence="1">6.1.1.2</ecNumber>
    </submittedName>
</protein>
<evidence type="ECO:0000313" key="2">
    <source>
        <dbReference type="Proteomes" id="UP001631969"/>
    </source>
</evidence>
<name>A0ACC7NT99_9BACL</name>
<accession>A0ACC7NT99</accession>
<dbReference type="EMBL" id="JBJURJ010000002">
    <property type="protein sequence ID" value="MFM9327279.1"/>
    <property type="molecule type" value="Genomic_DNA"/>
</dbReference>
<gene>
    <name evidence="1" type="primary">trpS</name>
    <name evidence="1" type="ORF">ACI1P1_03100</name>
</gene>
<evidence type="ECO:0000313" key="1">
    <source>
        <dbReference type="EMBL" id="MFM9327279.1"/>
    </source>
</evidence>
<keyword evidence="1" id="KW-0436">Ligase</keyword>
<dbReference type="EC" id="6.1.1.2" evidence="1"/>